<dbReference type="Pfam" id="PF11338">
    <property type="entry name" value="DUF3140"/>
    <property type="match status" value="1"/>
</dbReference>
<organism evidence="2 3">
    <name type="scientific">Saccharothrix texasensis</name>
    <dbReference type="NCBI Taxonomy" id="103734"/>
    <lineage>
        <taxon>Bacteria</taxon>
        <taxon>Bacillati</taxon>
        <taxon>Actinomycetota</taxon>
        <taxon>Actinomycetes</taxon>
        <taxon>Pseudonocardiales</taxon>
        <taxon>Pseudonocardiaceae</taxon>
        <taxon>Saccharothrix</taxon>
    </lineage>
</organism>
<dbReference type="EMBL" id="RJKM01000001">
    <property type="protein sequence ID" value="ROP36721.1"/>
    <property type="molecule type" value="Genomic_DNA"/>
</dbReference>
<evidence type="ECO:0000313" key="2">
    <source>
        <dbReference type="EMBL" id="ROP36721.1"/>
    </source>
</evidence>
<feature type="compositionally biased region" description="Low complexity" evidence="1">
    <location>
        <begin position="42"/>
        <end position="55"/>
    </location>
</feature>
<dbReference type="PANTHER" id="PTHR40630:SF1">
    <property type="entry name" value="DNA-BINDING PROTEIN"/>
    <property type="match status" value="1"/>
</dbReference>
<sequence>MTGTLWDDFHRVVNMTSHELEDWLRTRSADEDSETVPDQAGTDETGTDETGTPTGQEVLRVLRKRRTDLTTEDVKVMREVVERVRAQRRDDLEPTAGEAHWRHRLMSLGHDPLKPA</sequence>
<dbReference type="Proteomes" id="UP000268727">
    <property type="component" value="Unassembled WGS sequence"/>
</dbReference>
<keyword evidence="3" id="KW-1185">Reference proteome</keyword>
<dbReference type="PANTHER" id="PTHR40630">
    <property type="entry name" value="POSSIBLE DNA-BINDING PROTEIN"/>
    <property type="match status" value="1"/>
</dbReference>
<feature type="region of interest" description="Disordered" evidence="1">
    <location>
        <begin position="25"/>
        <end position="56"/>
    </location>
</feature>
<name>A0A3N1H2I4_9PSEU</name>
<dbReference type="RefSeq" id="WP_123742653.1">
    <property type="nucleotide sequence ID" value="NZ_RJKM01000001.1"/>
</dbReference>
<dbReference type="OrthoDB" id="513524at2"/>
<proteinExistence type="predicted"/>
<evidence type="ECO:0000313" key="3">
    <source>
        <dbReference type="Proteomes" id="UP000268727"/>
    </source>
</evidence>
<dbReference type="InterPro" id="IPR021487">
    <property type="entry name" value="DUF3140"/>
</dbReference>
<gene>
    <name evidence="2" type="ORF">EDD40_1998</name>
</gene>
<dbReference type="AlphaFoldDB" id="A0A3N1H2I4"/>
<protein>
    <submittedName>
        <fullName evidence="2">Uncharacterized protein DUF3140</fullName>
    </submittedName>
</protein>
<evidence type="ECO:0000256" key="1">
    <source>
        <dbReference type="SAM" id="MobiDB-lite"/>
    </source>
</evidence>
<accession>A0A3N1H2I4</accession>
<comment type="caution">
    <text evidence="2">The sequence shown here is derived from an EMBL/GenBank/DDBJ whole genome shotgun (WGS) entry which is preliminary data.</text>
</comment>
<reference evidence="2 3" key="1">
    <citation type="submission" date="2018-11" db="EMBL/GenBank/DDBJ databases">
        <title>Sequencing the genomes of 1000 actinobacteria strains.</title>
        <authorList>
            <person name="Klenk H.-P."/>
        </authorList>
    </citation>
    <scope>NUCLEOTIDE SEQUENCE [LARGE SCALE GENOMIC DNA]</scope>
    <source>
        <strain evidence="2 3">DSM 44231</strain>
    </source>
</reference>